<evidence type="ECO:0000313" key="2">
    <source>
        <dbReference type="Proteomes" id="UP001596548"/>
    </source>
</evidence>
<dbReference type="RefSeq" id="WP_378967409.1">
    <property type="nucleotide sequence ID" value="NZ_JBHTBJ010000007.1"/>
</dbReference>
<evidence type="ECO:0008006" key="3">
    <source>
        <dbReference type="Google" id="ProtNLM"/>
    </source>
</evidence>
<protein>
    <recommendedName>
        <fullName evidence="3">DUF3239 domain-containing protein</fullName>
    </recommendedName>
</protein>
<proteinExistence type="predicted"/>
<name>A0ABW2HR97_9ACTN</name>
<comment type="caution">
    <text evidence="1">The sequence shown here is derived from an EMBL/GenBank/DDBJ whole genome shotgun (WGS) entry which is preliminary data.</text>
</comment>
<accession>A0ABW2HR97</accession>
<dbReference type="EMBL" id="JBHTBJ010000007">
    <property type="protein sequence ID" value="MFC7274907.1"/>
    <property type="molecule type" value="Genomic_DNA"/>
</dbReference>
<sequence>MAQSTREMPVRADGWRPTDPVLEAIIKRCVADAENGASRDGVREYMAGGMILVVLAIVMILAGLPAAAAILVPAALFAAGALYMISKATPAPMPRAEMLAPMGGPGRLPAGYLVHPGAWAAGMAEHVAYLPESQLRAAADMCRAFPGSVDDLLIFTGTIAAQLPHPRHHLTPEDVAHRSRDMVRVGLPVIHNFNAKYPPALEPAGKSGKKK</sequence>
<keyword evidence="2" id="KW-1185">Reference proteome</keyword>
<dbReference type="Proteomes" id="UP001596548">
    <property type="component" value="Unassembled WGS sequence"/>
</dbReference>
<organism evidence="1 2">
    <name type="scientific">Paractinoplanes rhizophilus</name>
    <dbReference type="NCBI Taxonomy" id="1416877"/>
    <lineage>
        <taxon>Bacteria</taxon>
        <taxon>Bacillati</taxon>
        <taxon>Actinomycetota</taxon>
        <taxon>Actinomycetes</taxon>
        <taxon>Micromonosporales</taxon>
        <taxon>Micromonosporaceae</taxon>
        <taxon>Paractinoplanes</taxon>
    </lineage>
</organism>
<reference evidence="2" key="1">
    <citation type="journal article" date="2019" name="Int. J. Syst. Evol. Microbiol.">
        <title>The Global Catalogue of Microorganisms (GCM) 10K type strain sequencing project: providing services to taxonomists for standard genome sequencing and annotation.</title>
        <authorList>
            <consortium name="The Broad Institute Genomics Platform"/>
            <consortium name="The Broad Institute Genome Sequencing Center for Infectious Disease"/>
            <person name="Wu L."/>
            <person name="Ma J."/>
        </authorList>
    </citation>
    <scope>NUCLEOTIDE SEQUENCE [LARGE SCALE GENOMIC DNA]</scope>
    <source>
        <strain evidence="2">XZYJT-10</strain>
    </source>
</reference>
<evidence type="ECO:0000313" key="1">
    <source>
        <dbReference type="EMBL" id="MFC7274907.1"/>
    </source>
</evidence>
<gene>
    <name evidence="1" type="ORF">ACFQS1_13000</name>
</gene>